<dbReference type="OrthoDB" id="2973674at2"/>
<dbReference type="RefSeq" id="WP_132768985.1">
    <property type="nucleotide sequence ID" value="NZ_SMAB01000010.1"/>
</dbReference>
<evidence type="ECO:0000313" key="1">
    <source>
        <dbReference type="EMBL" id="TCS82126.1"/>
    </source>
</evidence>
<accession>A0A4R3KFG2</accession>
<dbReference type="AlphaFoldDB" id="A0A4R3KFG2"/>
<name>A0A4R3KFG2_9BACI</name>
<dbReference type="Proteomes" id="UP000295788">
    <property type="component" value="Unassembled WGS sequence"/>
</dbReference>
<gene>
    <name evidence="1" type="ORF">EDD72_11062</name>
</gene>
<proteinExistence type="predicted"/>
<sequence>MTAIELFKKYMNRYWSELMNDNWMVSVATFKRSNIFHEKLKELIPDDLEYGRCLVFYNSEEKRNEVYLFQDERGEKNLAITFMTDDILVHAIAIETL</sequence>
<organism evidence="1 2">
    <name type="scientific">Tepidibacillus fermentans</name>
    <dbReference type="NCBI Taxonomy" id="1281767"/>
    <lineage>
        <taxon>Bacteria</taxon>
        <taxon>Bacillati</taxon>
        <taxon>Bacillota</taxon>
        <taxon>Bacilli</taxon>
        <taxon>Bacillales</taxon>
        <taxon>Bacillaceae</taxon>
        <taxon>Tepidibacillus</taxon>
    </lineage>
</organism>
<protein>
    <submittedName>
        <fullName evidence="1">Uncharacterized protein</fullName>
    </submittedName>
</protein>
<comment type="caution">
    <text evidence="1">The sequence shown here is derived from an EMBL/GenBank/DDBJ whole genome shotgun (WGS) entry which is preliminary data.</text>
</comment>
<dbReference type="EMBL" id="SMAB01000010">
    <property type="protein sequence ID" value="TCS82126.1"/>
    <property type="molecule type" value="Genomic_DNA"/>
</dbReference>
<evidence type="ECO:0000313" key="2">
    <source>
        <dbReference type="Proteomes" id="UP000295788"/>
    </source>
</evidence>
<reference evidence="1 2" key="1">
    <citation type="submission" date="2019-03" db="EMBL/GenBank/DDBJ databases">
        <title>Genomic Encyclopedia of Type Strains, Phase IV (KMG-IV): sequencing the most valuable type-strain genomes for metagenomic binning, comparative biology and taxonomic classification.</title>
        <authorList>
            <person name="Goeker M."/>
        </authorList>
    </citation>
    <scope>NUCLEOTIDE SEQUENCE [LARGE SCALE GENOMIC DNA]</scope>
    <source>
        <strain evidence="1 2">DSM 23802</strain>
    </source>
</reference>
<keyword evidence="2" id="KW-1185">Reference proteome</keyword>